<dbReference type="PANTHER" id="PTHR43586">
    <property type="entry name" value="CYSTEINE DESULFURASE"/>
    <property type="match status" value="1"/>
</dbReference>
<dbReference type="PANTHER" id="PTHR43586:SF8">
    <property type="entry name" value="CYSTEINE DESULFURASE 1, CHLOROPLASTIC"/>
    <property type="match status" value="1"/>
</dbReference>
<dbReference type="InterPro" id="IPR010970">
    <property type="entry name" value="Cys_dSase_SufS"/>
</dbReference>
<keyword evidence="5" id="KW-0663">Pyridoxal phosphate</keyword>
<dbReference type="PROSITE" id="PS00595">
    <property type="entry name" value="AA_TRANSFER_CLASS_5"/>
    <property type="match status" value="1"/>
</dbReference>
<dbReference type="GO" id="GO:0006534">
    <property type="term" value="P:cysteine metabolic process"/>
    <property type="evidence" value="ECO:0007669"/>
    <property type="project" value="InterPro"/>
</dbReference>
<dbReference type="SUPFAM" id="SSF53383">
    <property type="entry name" value="PLP-dependent transferases"/>
    <property type="match status" value="1"/>
</dbReference>
<dbReference type="InterPro" id="IPR020578">
    <property type="entry name" value="Aminotrans_V_PyrdxlP_BS"/>
</dbReference>
<dbReference type="InterPro" id="IPR016454">
    <property type="entry name" value="Cysteine_dSase"/>
</dbReference>
<evidence type="ECO:0000256" key="5">
    <source>
        <dbReference type="ARBA" id="ARBA00022898"/>
    </source>
</evidence>
<comment type="catalytic activity">
    <reaction evidence="6">
        <text>(sulfur carrier)-H + L-cysteine = (sulfur carrier)-SH + L-alanine</text>
        <dbReference type="Rhea" id="RHEA:43892"/>
        <dbReference type="Rhea" id="RHEA-COMP:14737"/>
        <dbReference type="Rhea" id="RHEA-COMP:14739"/>
        <dbReference type="ChEBI" id="CHEBI:29917"/>
        <dbReference type="ChEBI" id="CHEBI:35235"/>
        <dbReference type="ChEBI" id="CHEBI:57972"/>
        <dbReference type="ChEBI" id="CHEBI:64428"/>
        <dbReference type="EC" id="2.8.1.7"/>
    </reaction>
</comment>
<dbReference type="CDD" id="cd06453">
    <property type="entry name" value="SufS_like"/>
    <property type="match status" value="1"/>
</dbReference>
<evidence type="ECO:0000256" key="6">
    <source>
        <dbReference type="ARBA" id="ARBA00050776"/>
    </source>
</evidence>
<dbReference type="GO" id="GO:0030170">
    <property type="term" value="F:pyridoxal phosphate binding"/>
    <property type="evidence" value="ECO:0007669"/>
    <property type="project" value="InterPro"/>
</dbReference>
<evidence type="ECO:0000256" key="1">
    <source>
        <dbReference type="ARBA" id="ARBA00001933"/>
    </source>
</evidence>
<dbReference type="InterPro" id="IPR015424">
    <property type="entry name" value="PyrdxlP-dep_Trfase"/>
</dbReference>
<evidence type="ECO:0000256" key="4">
    <source>
        <dbReference type="ARBA" id="ARBA00022679"/>
    </source>
</evidence>
<protein>
    <recommendedName>
        <fullName evidence="3">cysteine desulfurase</fullName>
        <ecNumber evidence="3">2.8.1.7</ecNumber>
    </recommendedName>
</protein>
<dbReference type="EC" id="2.8.1.7" evidence="3"/>
<proteinExistence type="inferred from homology"/>
<dbReference type="Pfam" id="PF00266">
    <property type="entry name" value="Aminotran_5"/>
    <property type="match status" value="1"/>
</dbReference>
<accession>A0A3B1CLL8</accession>
<dbReference type="InterPro" id="IPR015422">
    <property type="entry name" value="PyrdxlP-dep_Trfase_small"/>
</dbReference>
<sequence length="424" mass="47456">MELTSEHTAVTEEKRFREFDVEKIREDFPILKRMVNDKPLVYFDNAATTQKPNVVIDSITNYYTYENANIHRGLHFLSEVATELYETARLKIKEFINAMSASEVILTKGTTEGINLLANTMCRADMLKDGDEIIISQMEHHANIVPWQLLCARKKIKLRVVPISDKGELDMEAYKNLINEKTKLVSIVHTSNALGTINPVKEIIDIAHSAGLPVIIDGAQAVAHQRIDVQELDCDFFVFSGHKLFGPTGIGVLYGKTEYLDKLPPYQGGGDMIRTVTFEKTTFDDLPNKFEAGTPNIAGGIGLGVAIKYLNTFSFSDISSHEHMLLEYATEKMLEIPGLRIIGNASHKSSVISFIIDGIHPYDIGTIIDTDGVAIRTGHHCTQPIMQRYNLTATARASFAFYNTKDEIDVFIKALYKVIKMFSS</sequence>
<gene>
    <name evidence="8" type="ORF">MNBD_IGNAVI01-2256</name>
</gene>
<reference evidence="8" key="1">
    <citation type="submission" date="2018-06" db="EMBL/GenBank/DDBJ databases">
        <authorList>
            <person name="Zhirakovskaya E."/>
        </authorList>
    </citation>
    <scope>NUCLEOTIDE SEQUENCE</scope>
</reference>
<comment type="cofactor">
    <cofactor evidence="1">
        <name>pyridoxal 5'-phosphate</name>
        <dbReference type="ChEBI" id="CHEBI:597326"/>
    </cofactor>
</comment>
<dbReference type="PIRSF" id="PIRSF005572">
    <property type="entry name" value="NifS"/>
    <property type="match status" value="1"/>
</dbReference>
<evidence type="ECO:0000313" key="8">
    <source>
        <dbReference type="EMBL" id="VAX24874.1"/>
    </source>
</evidence>
<feature type="domain" description="Aminotransferase class V" evidence="7">
    <location>
        <begin position="41"/>
        <end position="411"/>
    </location>
</feature>
<dbReference type="InterPro" id="IPR000192">
    <property type="entry name" value="Aminotrans_V_dom"/>
</dbReference>
<evidence type="ECO:0000256" key="2">
    <source>
        <dbReference type="ARBA" id="ARBA00010447"/>
    </source>
</evidence>
<dbReference type="EMBL" id="UOGD01000284">
    <property type="protein sequence ID" value="VAX24874.1"/>
    <property type="molecule type" value="Genomic_DNA"/>
</dbReference>
<dbReference type="AlphaFoldDB" id="A0A3B1CLL8"/>
<organism evidence="8">
    <name type="scientific">hydrothermal vent metagenome</name>
    <dbReference type="NCBI Taxonomy" id="652676"/>
    <lineage>
        <taxon>unclassified sequences</taxon>
        <taxon>metagenomes</taxon>
        <taxon>ecological metagenomes</taxon>
    </lineage>
</organism>
<name>A0A3B1CLL8_9ZZZZ</name>
<keyword evidence="4 8" id="KW-0808">Transferase</keyword>
<dbReference type="GO" id="GO:0031071">
    <property type="term" value="F:cysteine desulfurase activity"/>
    <property type="evidence" value="ECO:0007669"/>
    <property type="project" value="UniProtKB-EC"/>
</dbReference>
<comment type="similarity">
    <text evidence="2">Belongs to the class-V pyridoxal-phosphate-dependent aminotransferase family. Csd subfamily.</text>
</comment>
<evidence type="ECO:0000259" key="7">
    <source>
        <dbReference type="Pfam" id="PF00266"/>
    </source>
</evidence>
<dbReference type="InterPro" id="IPR015421">
    <property type="entry name" value="PyrdxlP-dep_Trfase_major"/>
</dbReference>
<dbReference type="Gene3D" id="3.40.640.10">
    <property type="entry name" value="Type I PLP-dependent aspartate aminotransferase-like (Major domain)"/>
    <property type="match status" value="1"/>
</dbReference>
<evidence type="ECO:0000256" key="3">
    <source>
        <dbReference type="ARBA" id="ARBA00012239"/>
    </source>
</evidence>
<dbReference type="NCBIfam" id="TIGR01979">
    <property type="entry name" value="sufS"/>
    <property type="match status" value="1"/>
</dbReference>
<dbReference type="Gene3D" id="3.90.1150.10">
    <property type="entry name" value="Aspartate Aminotransferase, domain 1"/>
    <property type="match status" value="1"/>
</dbReference>